<keyword evidence="5 9" id="KW-0472">Membrane</keyword>
<keyword evidence="10" id="KW-1185">Reference proteome</keyword>
<organism evidence="10 11">
    <name type="scientific">Galleria mellonella</name>
    <name type="common">Greater wax moth</name>
    <dbReference type="NCBI Taxonomy" id="7137"/>
    <lineage>
        <taxon>Eukaryota</taxon>
        <taxon>Metazoa</taxon>
        <taxon>Ecdysozoa</taxon>
        <taxon>Arthropoda</taxon>
        <taxon>Hexapoda</taxon>
        <taxon>Insecta</taxon>
        <taxon>Pterygota</taxon>
        <taxon>Neoptera</taxon>
        <taxon>Endopterygota</taxon>
        <taxon>Lepidoptera</taxon>
        <taxon>Glossata</taxon>
        <taxon>Ditrysia</taxon>
        <taxon>Pyraloidea</taxon>
        <taxon>Pyralidae</taxon>
        <taxon>Galleriinae</taxon>
        <taxon>Galleria</taxon>
    </lineage>
</organism>
<evidence type="ECO:0000256" key="2">
    <source>
        <dbReference type="ARBA" id="ARBA00022475"/>
    </source>
</evidence>
<keyword evidence="2" id="KW-1003">Cell membrane</keyword>
<feature type="region of interest" description="Disordered" evidence="8">
    <location>
        <begin position="583"/>
        <end position="609"/>
    </location>
</feature>
<evidence type="ECO:0000256" key="8">
    <source>
        <dbReference type="SAM" id="MobiDB-lite"/>
    </source>
</evidence>
<evidence type="ECO:0000256" key="7">
    <source>
        <dbReference type="ARBA" id="ARBA00023180"/>
    </source>
</evidence>
<dbReference type="RefSeq" id="XP_052752084.1">
    <property type="nucleotide sequence ID" value="XM_052896124.1"/>
</dbReference>
<evidence type="ECO:0000256" key="5">
    <source>
        <dbReference type="ARBA" id="ARBA00023136"/>
    </source>
</evidence>
<reference evidence="11" key="1">
    <citation type="submission" date="2025-08" db="UniProtKB">
        <authorList>
            <consortium name="RefSeq"/>
        </authorList>
    </citation>
    <scope>IDENTIFICATION</scope>
    <source>
        <tissue evidence="11">Whole larvae</tissue>
    </source>
</reference>
<name>A0ABM3MLE4_GALME</name>
<comment type="subcellular location">
    <subcellularLocation>
        <location evidence="1">Cell membrane</location>
        <topology evidence="1">Multi-pass membrane protein</topology>
    </subcellularLocation>
</comment>
<evidence type="ECO:0000256" key="4">
    <source>
        <dbReference type="ARBA" id="ARBA00022989"/>
    </source>
</evidence>
<keyword evidence="4 9" id="KW-1133">Transmembrane helix</keyword>
<dbReference type="Proteomes" id="UP001652740">
    <property type="component" value="Unplaced"/>
</dbReference>
<keyword evidence="3 9" id="KW-0812">Transmembrane</keyword>
<feature type="transmembrane region" description="Helical" evidence="9">
    <location>
        <begin position="549"/>
        <end position="574"/>
    </location>
</feature>
<evidence type="ECO:0000313" key="10">
    <source>
        <dbReference type="Proteomes" id="UP001652740"/>
    </source>
</evidence>
<sequence>MLAAVIADFFKYKLLRSIIVLACWSQIDRVKFLRQLSKQGLSATISCNPDILESIHLLQGVLYFTEENNLLLDRVKPEHFSHNYKWMVVGDEMPNTLHHVRYDVDVVLLKTQPMTPKYTEDDTDYPTFNETLYIEDIMVHPRDGASEHAWAYWTKYSGLKVTHDRERTLRRRNFRNYPVRIAAPISNYSPKTYKGSFIDYMADTTMHDAGIRCGYTASELIIEALNATKVVQVTTTWLQKTNVSEAHTSMFMLLLTAQTELAAGALRPTYERISILDYITPIWLFSVGFTYLAERDSSSNMYIQPFDSSVWWSCLVIGFTLALAQRITASNSEEKAEAFMSVLATWLQQDANAVPTGIAGRWTFSVMSICSMLVHAYYTSAIVSALMSSGRGGPNTLKELGDSNYEIKSEYQDFMNSHFFNVTTKWYDMEYLKKKKSIKPSNVYLDIEHGVEKIKRGTLAYHAEYHQLYSHYKTFSDVELCKIKKIDTIPEKMSWVTAPHRGQFTDVMRSTGMWIHEIGLARRLILRTSVQPPRCRAAMLAERVTFTDIVPLLGVSISAGFLSMILLVLEIFCAKWKRSNKKNKGLRSHSSSPVPEDNMEEFPSITYTN</sequence>
<protein>
    <submittedName>
        <fullName evidence="11">Uncharacterized protein LOC113521088</fullName>
    </submittedName>
</protein>
<keyword evidence="6" id="KW-0675">Receptor</keyword>
<dbReference type="SUPFAM" id="SSF53850">
    <property type="entry name" value="Periplasmic binding protein-like II"/>
    <property type="match status" value="1"/>
</dbReference>
<evidence type="ECO:0000256" key="9">
    <source>
        <dbReference type="SAM" id="Phobius"/>
    </source>
</evidence>
<proteinExistence type="predicted"/>
<keyword evidence="7" id="KW-0325">Glycoprotein</keyword>
<dbReference type="InterPro" id="IPR052192">
    <property type="entry name" value="Insect_Ionotropic_Sensory_Rcpt"/>
</dbReference>
<dbReference type="PANTHER" id="PTHR42643">
    <property type="entry name" value="IONOTROPIC RECEPTOR 20A-RELATED"/>
    <property type="match status" value="1"/>
</dbReference>
<evidence type="ECO:0000256" key="1">
    <source>
        <dbReference type="ARBA" id="ARBA00004651"/>
    </source>
</evidence>
<evidence type="ECO:0000313" key="11">
    <source>
        <dbReference type="RefSeq" id="XP_052752084.1"/>
    </source>
</evidence>
<dbReference type="GeneID" id="113521088"/>
<accession>A0ABM3MLE4</accession>
<evidence type="ECO:0000256" key="3">
    <source>
        <dbReference type="ARBA" id="ARBA00022692"/>
    </source>
</evidence>
<gene>
    <name evidence="11" type="primary">LOC113521088</name>
</gene>
<dbReference type="Gene3D" id="1.10.287.70">
    <property type="match status" value="1"/>
</dbReference>
<dbReference type="PANTHER" id="PTHR42643:SF32">
    <property type="entry name" value="IONOTROPIC RECEPTOR 31A, ISOFORM C-RELATED"/>
    <property type="match status" value="1"/>
</dbReference>
<evidence type="ECO:0000256" key="6">
    <source>
        <dbReference type="ARBA" id="ARBA00023170"/>
    </source>
</evidence>